<accession>A0A368XG06</accession>
<dbReference type="PANTHER" id="PTHR42916">
    <property type="entry name" value="2-SUCCINYL-5-ENOLPYRUVYL-6-HYDROXY-3-CYCLOHEXENE-1-CARBOXYLATE SYNTHASE"/>
    <property type="match status" value="1"/>
</dbReference>
<dbReference type="InterPro" id="IPR000073">
    <property type="entry name" value="AB_hydrolase_1"/>
</dbReference>
<dbReference type="InterPro" id="IPR029058">
    <property type="entry name" value="AB_hydrolase_fold"/>
</dbReference>
<dbReference type="UniPathway" id="UPA01057">
    <property type="reaction ID" value="UER00900"/>
</dbReference>
<comment type="function">
    <text evidence="3">Catalyzes a proton abstraction reaction that results in 2,5-elimination of pyruvate from 2-succinyl-5-enolpyruvyl-6-hydroxy-3-cyclohexene-1-carboxylate (SEPHCHC) and the formation of 2-succinyl-6-hydroxy-2,4-cyclohexadiene-1-carboxylate (SHCHC).</text>
</comment>
<keyword evidence="2 3" id="KW-0456">Lyase</keyword>
<comment type="subunit">
    <text evidence="3">Monomer.</text>
</comment>
<dbReference type="PANTHER" id="PTHR42916:SF1">
    <property type="entry name" value="PROTEIN PHYLLO, CHLOROPLASTIC"/>
    <property type="match status" value="1"/>
</dbReference>
<keyword evidence="6" id="KW-1185">Reference proteome</keyword>
<keyword evidence="1 3" id="KW-0474">Menaquinone biosynthesis</keyword>
<comment type="similarity">
    <text evidence="3">Belongs to the AB hydrolase superfamily. MenH family.</text>
</comment>
<comment type="catalytic activity">
    <reaction evidence="3">
        <text>5-enolpyruvoyl-6-hydroxy-2-succinyl-cyclohex-3-ene-1-carboxylate = (1R,6R)-6-hydroxy-2-succinyl-cyclohexa-2,4-diene-1-carboxylate + pyruvate</text>
        <dbReference type="Rhea" id="RHEA:25597"/>
        <dbReference type="ChEBI" id="CHEBI:15361"/>
        <dbReference type="ChEBI" id="CHEBI:58689"/>
        <dbReference type="ChEBI" id="CHEBI:58818"/>
        <dbReference type="EC" id="4.2.99.20"/>
    </reaction>
</comment>
<dbReference type="SUPFAM" id="SSF53474">
    <property type="entry name" value="alpha/beta-Hydrolases"/>
    <property type="match status" value="1"/>
</dbReference>
<dbReference type="PRINTS" id="PR00111">
    <property type="entry name" value="ABHYDROLASE"/>
</dbReference>
<dbReference type="PRINTS" id="PR00412">
    <property type="entry name" value="EPOXHYDRLASE"/>
</dbReference>
<comment type="pathway">
    <text evidence="3">Quinol/quinone metabolism; 1,4-dihydroxy-2-naphthoate biosynthesis; 1,4-dihydroxy-2-naphthoate from chorismate: step 3/7.</text>
</comment>
<evidence type="ECO:0000256" key="1">
    <source>
        <dbReference type="ARBA" id="ARBA00022428"/>
    </source>
</evidence>
<evidence type="ECO:0000313" key="6">
    <source>
        <dbReference type="Proteomes" id="UP000252585"/>
    </source>
</evidence>
<protein>
    <recommendedName>
        <fullName evidence="3">Putative 2-succinyl-6-hydroxy-2,4-cyclohexadiene-1-carboxylate synthase</fullName>
        <shortName evidence="3">SHCHC synthase</shortName>
        <ecNumber evidence="3">4.2.99.20</ecNumber>
    </recommendedName>
</protein>
<dbReference type="InterPro" id="IPR022485">
    <property type="entry name" value="SHCHC_synthase_MenH"/>
</dbReference>
<evidence type="ECO:0000256" key="2">
    <source>
        <dbReference type="ARBA" id="ARBA00023239"/>
    </source>
</evidence>
<dbReference type="RefSeq" id="WP_245937441.1">
    <property type="nucleotide sequence ID" value="NZ_QPJJ01000008.1"/>
</dbReference>
<feature type="domain" description="AB hydrolase-1" evidence="4">
    <location>
        <begin position="20"/>
        <end position="251"/>
    </location>
</feature>
<dbReference type="AlphaFoldDB" id="A0A368XG06"/>
<dbReference type="HAMAP" id="MF_01660">
    <property type="entry name" value="MenH"/>
    <property type="match status" value="1"/>
</dbReference>
<name>A0A368XG06_9BACI</name>
<evidence type="ECO:0000256" key="3">
    <source>
        <dbReference type="HAMAP-Rule" id="MF_01660"/>
    </source>
</evidence>
<dbReference type="EC" id="4.2.99.20" evidence="3"/>
<dbReference type="Pfam" id="PF00561">
    <property type="entry name" value="Abhydrolase_1"/>
    <property type="match status" value="1"/>
</dbReference>
<reference evidence="5 6" key="1">
    <citation type="submission" date="2018-07" db="EMBL/GenBank/DDBJ databases">
        <title>Genomic Encyclopedia of Type Strains, Phase IV (KMG-IV): sequencing the most valuable type-strain genomes for metagenomic binning, comparative biology and taxonomic classification.</title>
        <authorList>
            <person name="Goeker M."/>
        </authorList>
    </citation>
    <scope>NUCLEOTIDE SEQUENCE [LARGE SCALE GENOMIC DNA]</scope>
    <source>
        <strain evidence="5 6">DSM 27696</strain>
    </source>
</reference>
<dbReference type="GO" id="GO:0070205">
    <property type="term" value="F:2-succinyl-6-hydroxy-2,4-cyclohexadiene-1-carboxylate synthase activity"/>
    <property type="evidence" value="ECO:0007669"/>
    <property type="project" value="UniProtKB-UniRule"/>
</dbReference>
<sequence length="268" mass="30202">MYIPIKDRKYWLEIEGEGIPVLLFHGFTGTTNTWSEIVPYLNESHKVIRMDLPGHGKTVTNGVISMLQFCDDLAIILEKLKLEKTHLLGYSLGGRTALSFACVYPEKVLSLVIESGTAGLKEEQDRKLRQEADLASAKEILDDGIPAFINKWERLPLFETQAQLPNDIQKKIKEERLSQTSTGLSLSLTGMGTGFMPNWWTHLEKLPIPTLILVGDLDLKFVKIGKEMHKLFPNSEFQIISDSGHAIHVEQPKIFGTIVSEFISKQEI</sequence>
<dbReference type="Proteomes" id="UP000252585">
    <property type="component" value="Unassembled WGS sequence"/>
</dbReference>
<organism evidence="5 6">
    <name type="scientific">Saliterribacillus persicus</name>
    <dbReference type="NCBI Taxonomy" id="930114"/>
    <lineage>
        <taxon>Bacteria</taxon>
        <taxon>Bacillati</taxon>
        <taxon>Bacillota</taxon>
        <taxon>Bacilli</taxon>
        <taxon>Bacillales</taxon>
        <taxon>Bacillaceae</taxon>
        <taxon>Saliterribacillus</taxon>
    </lineage>
</organism>
<evidence type="ECO:0000259" key="4">
    <source>
        <dbReference type="Pfam" id="PF00561"/>
    </source>
</evidence>
<evidence type="ECO:0000313" key="5">
    <source>
        <dbReference type="EMBL" id="RCW66920.1"/>
    </source>
</evidence>
<gene>
    <name evidence="3" type="primary">menH</name>
    <name evidence="5" type="ORF">DFR57_10815</name>
</gene>
<proteinExistence type="inferred from homology"/>
<comment type="pathway">
    <text evidence="3">Quinol/quinone metabolism; menaquinone biosynthesis.</text>
</comment>
<dbReference type="EMBL" id="QPJJ01000008">
    <property type="protein sequence ID" value="RCW66920.1"/>
    <property type="molecule type" value="Genomic_DNA"/>
</dbReference>
<comment type="caution">
    <text evidence="5">The sequence shown here is derived from an EMBL/GenBank/DDBJ whole genome shotgun (WGS) entry which is preliminary data.</text>
</comment>
<dbReference type="NCBIfam" id="TIGR03695">
    <property type="entry name" value="menH_SHCHC"/>
    <property type="match status" value="1"/>
</dbReference>
<dbReference type="Gene3D" id="3.40.50.1820">
    <property type="entry name" value="alpha/beta hydrolase"/>
    <property type="match status" value="1"/>
</dbReference>
<dbReference type="InterPro" id="IPR000639">
    <property type="entry name" value="Epox_hydrolase-like"/>
</dbReference>
<dbReference type="GO" id="GO:0009234">
    <property type="term" value="P:menaquinone biosynthetic process"/>
    <property type="evidence" value="ECO:0007669"/>
    <property type="project" value="UniProtKB-UniRule"/>
</dbReference>
<dbReference type="UniPathway" id="UPA00079"/>